<name>A0A1B6PN36_SORBI</name>
<gene>
    <name evidence="1" type="ORF">SORBI_3006G209100</name>
</gene>
<dbReference type="Gramene" id="KXG27075">
    <property type="protein sequence ID" value="KXG27075"/>
    <property type="gene ID" value="SORBI_3006G209100"/>
</dbReference>
<evidence type="ECO:0000313" key="1">
    <source>
        <dbReference type="EMBL" id="KXG27075.1"/>
    </source>
</evidence>
<dbReference type="AlphaFoldDB" id="A0A1B6PN36"/>
<keyword evidence="2" id="KW-1185">Reference proteome</keyword>
<accession>A0A1B6PN36</accession>
<proteinExistence type="predicted"/>
<evidence type="ECO:0000313" key="2">
    <source>
        <dbReference type="Proteomes" id="UP000000768"/>
    </source>
</evidence>
<dbReference type="EMBL" id="CM000765">
    <property type="protein sequence ID" value="KXG27075.1"/>
    <property type="molecule type" value="Genomic_DNA"/>
</dbReference>
<dbReference type="FunCoup" id="A0A1B6PN36">
    <property type="interactions" value="131"/>
</dbReference>
<protein>
    <submittedName>
        <fullName evidence="1">Uncharacterized protein</fullName>
    </submittedName>
</protein>
<sequence>MVGVQPPDGSPGLAHRRPVAGVGLHDVHLHHVAVAVFELDEHREVDGVGALLHVERHLLPGVVAGHPTHRNKPM</sequence>
<reference evidence="2" key="2">
    <citation type="journal article" date="2018" name="Plant J.">
        <title>The Sorghum bicolor reference genome: improved assembly, gene annotations, a transcriptome atlas, and signatures of genome organization.</title>
        <authorList>
            <person name="McCormick R.F."/>
            <person name="Truong S.K."/>
            <person name="Sreedasyam A."/>
            <person name="Jenkins J."/>
            <person name="Shu S."/>
            <person name="Sims D."/>
            <person name="Kennedy M."/>
            <person name="Amirebrahimi M."/>
            <person name="Weers B.D."/>
            <person name="McKinley B."/>
            <person name="Mattison A."/>
            <person name="Morishige D.T."/>
            <person name="Grimwood J."/>
            <person name="Schmutz J."/>
            <person name="Mullet J.E."/>
        </authorList>
    </citation>
    <scope>NUCLEOTIDE SEQUENCE [LARGE SCALE GENOMIC DNA]</scope>
    <source>
        <strain evidence="2">cv. BTx623</strain>
    </source>
</reference>
<dbReference type="InParanoid" id="A0A1B6PN36"/>
<reference evidence="1 2" key="1">
    <citation type="journal article" date="2009" name="Nature">
        <title>The Sorghum bicolor genome and the diversification of grasses.</title>
        <authorList>
            <person name="Paterson A.H."/>
            <person name="Bowers J.E."/>
            <person name="Bruggmann R."/>
            <person name="Dubchak I."/>
            <person name="Grimwood J."/>
            <person name="Gundlach H."/>
            <person name="Haberer G."/>
            <person name="Hellsten U."/>
            <person name="Mitros T."/>
            <person name="Poliakov A."/>
            <person name="Schmutz J."/>
            <person name="Spannagl M."/>
            <person name="Tang H."/>
            <person name="Wang X."/>
            <person name="Wicker T."/>
            <person name="Bharti A.K."/>
            <person name="Chapman J."/>
            <person name="Feltus F.A."/>
            <person name="Gowik U."/>
            <person name="Grigoriev I.V."/>
            <person name="Lyons E."/>
            <person name="Maher C.A."/>
            <person name="Martis M."/>
            <person name="Narechania A."/>
            <person name="Otillar R.P."/>
            <person name="Penning B.W."/>
            <person name="Salamov A.A."/>
            <person name="Wang Y."/>
            <person name="Zhang L."/>
            <person name="Carpita N.C."/>
            <person name="Freeling M."/>
            <person name="Gingle A.R."/>
            <person name="Hash C.T."/>
            <person name="Keller B."/>
            <person name="Klein P."/>
            <person name="Kresovich S."/>
            <person name="McCann M.C."/>
            <person name="Ming R."/>
            <person name="Peterson D.G."/>
            <person name="Mehboob-ur-Rahman"/>
            <person name="Ware D."/>
            <person name="Westhoff P."/>
            <person name="Mayer K.F."/>
            <person name="Messing J."/>
            <person name="Rokhsar D.S."/>
        </authorList>
    </citation>
    <scope>NUCLEOTIDE SEQUENCE [LARGE SCALE GENOMIC DNA]</scope>
    <source>
        <strain evidence="2">cv. BTx623</strain>
    </source>
</reference>
<dbReference type="Proteomes" id="UP000000768">
    <property type="component" value="Chromosome 6"/>
</dbReference>
<organism evidence="1 2">
    <name type="scientific">Sorghum bicolor</name>
    <name type="common">Sorghum</name>
    <name type="synonym">Sorghum vulgare</name>
    <dbReference type="NCBI Taxonomy" id="4558"/>
    <lineage>
        <taxon>Eukaryota</taxon>
        <taxon>Viridiplantae</taxon>
        <taxon>Streptophyta</taxon>
        <taxon>Embryophyta</taxon>
        <taxon>Tracheophyta</taxon>
        <taxon>Spermatophyta</taxon>
        <taxon>Magnoliopsida</taxon>
        <taxon>Liliopsida</taxon>
        <taxon>Poales</taxon>
        <taxon>Poaceae</taxon>
        <taxon>PACMAD clade</taxon>
        <taxon>Panicoideae</taxon>
        <taxon>Andropogonodae</taxon>
        <taxon>Andropogoneae</taxon>
        <taxon>Sorghinae</taxon>
        <taxon>Sorghum</taxon>
    </lineage>
</organism>